<comment type="caution">
    <text evidence="2">The sequence shown here is derived from an EMBL/GenBank/DDBJ whole genome shotgun (WGS) entry which is preliminary data.</text>
</comment>
<feature type="region of interest" description="Disordered" evidence="1">
    <location>
        <begin position="274"/>
        <end position="302"/>
    </location>
</feature>
<evidence type="ECO:0000313" key="2">
    <source>
        <dbReference type="EMBL" id="MPM99083.1"/>
    </source>
</evidence>
<sequence>MCRAAAAVKHFGDECNLRRGLQRLAQAQQRAAQRHAVHAVEHHHRHAGDDAEQPSPGDEGQAFAGEIRPVGDEGGAGGKHQKVQQQHPPGNGGGLVQGAHVQRHDDGQHRHRNQPRGQCSAQDHIDGTRLAQHGHIATPAAGGGEAAGGRWRGVVAPHAQPQCHQCRSSQAQRAGGKPCGIARAGRDHSAKRRPDDACRDDGRRQFGHPACAALCGCDAHDRRLRDDEAEPVGGPSQRAQRNQCVDVGSKGGCQHGRRACKRCGHQAPARVYAARQRGAQHLREGQCGHEGGHRPARHHGGR</sequence>
<feature type="region of interest" description="Disordered" evidence="1">
    <location>
        <begin position="165"/>
        <end position="203"/>
    </location>
</feature>
<organism evidence="2">
    <name type="scientific">bioreactor metagenome</name>
    <dbReference type="NCBI Taxonomy" id="1076179"/>
    <lineage>
        <taxon>unclassified sequences</taxon>
        <taxon>metagenomes</taxon>
        <taxon>ecological metagenomes</taxon>
    </lineage>
</organism>
<accession>A0A645EE91</accession>
<gene>
    <name evidence="2" type="ORF">SDC9_146273</name>
</gene>
<proteinExistence type="predicted"/>
<dbReference type="EMBL" id="VSSQ01045202">
    <property type="protein sequence ID" value="MPM99083.1"/>
    <property type="molecule type" value="Genomic_DNA"/>
</dbReference>
<feature type="compositionally biased region" description="Basic residues" evidence="1">
    <location>
        <begin position="32"/>
        <end position="46"/>
    </location>
</feature>
<reference evidence="2" key="1">
    <citation type="submission" date="2019-08" db="EMBL/GenBank/DDBJ databases">
        <authorList>
            <person name="Kucharzyk K."/>
            <person name="Murdoch R.W."/>
            <person name="Higgins S."/>
            <person name="Loffler F."/>
        </authorList>
    </citation>
    <scope>NUCLEOTIDE SEQUENCE</scope>
</reference>
<protein>
    <submittedName>
        <fullName evidence="2">Uncharacterized protein</fullName>
    </submittedName>
</protein>
<name>A0A645EE91_9ZZZZ</name>
<feature type="region of interest" description="Disordered" evidence="1">
    <location>
        <begin position="26"/>
        <end position="121"/>
    </location>
</feature>
<feature type="compositionally biased region" description="Basic and acidic residues" evidence="1">
    <location>
        <begin position="281"/>
        <end position="293"/>
    </location>
</feature>
<feature type="compositionally biased region" description="Basic and acidic residues" evidence="1">
    <location>
        <begin position="184"/>
        <end position="203"/>
    </location>
</feature>
<dbReference type="AlphaFoldDB" id="A0A645EE91"/>
<evidence type="ECO:0000256" key="1">
    <source>
        <dbReference type="SAM" id="MobiDB-lite"/>
    </source>
</evidence>